<dbReference type="RefSeq" id="WP_166224331.1">
    <property type="nucleotide sequence ID" value="NZ_CP049801.1"/>
</dbReference>
<dbReference type="Proteomes" id="UP000502297">
    <property type="component" value="Chromosome"/>
</dbReference>
<dbReference type="PROSITE" id="PS51257">
    <property type="entry name" value="PROKAR_LIPOPROTEIN"/>
    <property type="match status" value="1"/>
</dbReference>
<dbReference type="EMBL" id="CP049801">
    <property type="protein sequence ID" value="QIO06306.1"/>
    <property type="molecule type" value="Genomic_DNA"/>
</dbReference>
<protein>
    <submittedName>
        <fullName evidence="1">DUF1311 domain-containing protein</fullName>
    </submittedName>
</protein>
<dbReference type="KEGG" id="asha:G8E00_10250"/>
<evidence type="ECO:0000313" key="2">
    <source>
        <dbReference type="Proteomes" id="UP000502297"/>
    </source>
</evidence>
<dbReference type="Gene3D" id="1.20.1270.180">
    <property type="match status" value="1"/>
</dbReference>
<sequence>MNKTLIISMLATTLLFSGCDKFKTKKDDTATTASEWSCTSESNLKDLQNFLKQEYLKKIDKRLRETSYYHSDQALLKKINDSLKFEIKGIRTLTPDTNKTNELECEGQIVVNFPKGLLKRAENAYLEAEVERECDECESSYSTLMDYLDGREVPLTVQDDYLKGKFGFNVIKTDKEGYSLSTRQQDDVINAVVIITQKAVQYEAYVKENSSIKEEQTQNTLKNAEQVELAQKAMDIRKKELNEEKSKVVERLNQTWDRFSDEQKAELQQDQSEWFEKRDIDCKVIAQKPAYNLSDSERETYQKQYNYWDDAMQQQNVDMQYTKCFNQRTNERIVYLNNVF</sequence>
<accession>A0A6G8RWI4</accession>
<keyword evidence="2" id="KW-1185">Reference proteome</keyword>
<dbReference type="AlphaFoldDB" id="A0A6G8RWI4"/>
<evidence type="ECO:0000313" key="1">
    <source>
        <dbReference type="EMBL" id="QIO06306.1"/>
    </source>
</evidence>
<name>A0A6G8RWI4_9GAMM</name>
<reference evidence="1 2" key="1">
    <citation type="submission" date="2020-03" db="EMBL/GenBank/DDBJ databases">
        <authorList>
            <person name="Zhu W."/>
        </authorList>
    </citation>
    <scope>NUCLEOTIDE SEQUENCE [LARGE SCALE GENOMIC DNA]</scope>
    <source>
        <strain evidence="1 2">323-1</strain>
    </source>
</reference>
<gene>
    <name evidence="1" type="ORF">G8E00_10250</name>
</gene>
<proteinExistence type="predicted"/>
<organism evidence="1 2">
    <name type="scientific">Acinetobacter shaoyimingii</name>
    <dbReference type="NCBI Taxonomy" id="2715164"/>
    <lineage>
        <taxon>Bacteria</taxon>
        <taxon>Pseudomonadati</taxon>
        <taxon>Pseudomonadota</taxon>
        <taxon>Gammaproteobacteria</taxon>
        <taxon>Moraxellales</taxon>
        <taxon>Moraxellaceae</taxon>
        <taxon>Acinetobacter</taxon>
    </lineage>
</organism>